<feature type="domain" description="NADP-dependent oxidoreductase" evidence="8">
    <location>
        <begin position="17"/>
        <end position="255"/>
    </location>
</feature>
<dbReference type="AlphaFoldDB" id="A0A1H0LTB8"/>
<comment type="catalytic activity">
    <reaction evidence="4">
        <text>hydroxyacetone + NADP(+) = methylglyoxal + NADPH + H(+)</text>
        <dbReference type="Rhea" id="RHEA:27986"/>
        <dbReference type="ChEBI" id="CHEBI:15378"/>
        <dbReference type="ChEBI" id="CHEBI:17158"/>
        <dbReference type="ChEBI" id="CHEBI:27957"/>
        <dbReference type="ChEBI" id="CHEBI:57783"/>
        <dbReference type="ChEBI" id="CHEBI:58349"/>
    </reaction>
</comment>
<feature type="site" description="Lowers pKa of active site Tyr" evidence="7">
    <location>
        <position position="75"/>
    </location>
</feature>
<dbReference type="InterPro" id="IPR036812">
    <property type="entry name" value="NAD(P)_OxRdtase_dom_sf"/>
</dbReference>
<dbReference type="InterPro" id="IPR023210">
    <property type="entry name" value="NADP_OxRdtase_dom"/>
</dbReference>
<evidence type="ECO:0000256" key="5">
    <source>
        <dbReference type="PIRSR" id="PIRSR000097-1"/>
    </source>
</evidence>
<comment type="similarity">
    <text evidence="1">Belongs to the aldo/keto reductase family.</text>
</comment>
<dbReference type="InterPro" id="IPR020471">
    <property type="entry name" value="AKR"/>
</dbReference>
<dbReference type="PANTHER" id="PTHR43827">
    <property type="entry name" value="2,5-DIKETO-D-GLUCONIC ACID REDUCTASE"/>
    <property type="match status" value="1"/>
</dbReference>
<evidence type="ECO:0000256" key="2">
    <source>
        <dbReference type="ARBA" id="ARBA00022857"/>
    </source>
</evidence>
<evidence type="ECO:0000256" key="7">
    <source>
        <dbReference type="PIRSR" id="PIRSR000097-3"/>
    </source>
</evidence>
<evidence type="ECO:0000313" key="10">
    <source>
        <dbReference type="Proteomes" id="UP000324252"/>
    </source>
</evidence>
<feature type="active site" description="Proton donor" evidence="5">
    <location>
        <position position="50"/>
    </location>
</feature>
<proteinExistence type="inferred from homology"/>
<dbReference type="EMBL" id="FQZZ01000003">
    <property type="protein sequence ID" value="SHK03566.1"/>
    <property type="molecule type" value="Genomic_DNA"/>
</dbReference>
<gene>
    <name evidence="9" type="ORF">SAMN05444142_10329</name>
</gene>
<reference evidence="9 10" key="1">
    <citation type="submission" date="2016-11" db="EMBL/GenBank/DDBJ databases">
        <authorList>
            <person name="Varghese N."/>
            <person name="Submissions S."/>
        </authorList>
    </citation>
    <scope>NUCLEOTIDE SEQUENCE [LARGE SCALE GENOMIC DNA]</scope>
    <source>
        <strain evidence="9 10">DSM 29620</strain>
    </source>
</reference>
<dbReference type="PROSITE" id="PS00062">
    <property type="entry name" value="ALDOKETO_REDUCTASE_2"/>
    <property type="match status" value="1"/>
</dbReference>
<organism evidence="9 10">
    <name type="scientific">Lutimaribacter pacificus</name>
    <dbReference type="NCBI Taxonomy" id="391948"/>
    <lineage>
        <taxon>Bacteria</taxon>
        <taxon>Pseudomonadati</taxon>
        <taxon>Pseudomonadota</taxon>
        <taxon>Alphaproteobacteria</taxon>
        <taxon>Rhodobacterales</taxon>
        <taxon>Roseobacteraceae</taxon>
        <taxon>Lutimaribacter</taxon>
    </lineage>
</organism>
<dbReference type="Pfam" id="PF00248">
    <property type="entry name" value="Aldo_ket_red"/>
    <property type="match status" value="1"/>
</dbReference>
<evidence type="ECO:0000256" key="3">
    <source>
        <dbReference type="ARBA" id="ARBA00023002"/>
    </source>
</evidence>
<dbReference type="PANTHER" id="PTHR43827:SF3">
    <property type="entry name" value="NADP-DEPENDENT OXIDOREDUCTASE DOMAIN-CONTAINING PROTEIN"/>
    <property type="match status" value="1"/>
</dbReference>
<evidence type="ECO:0000256" key="6">
    <source>
        <dbReference type="PIRSR" id="PIRSR000097-2"/>
    </source>
</evidence>
<keyword evidence="10" id="KW-1185">Reference proteome</keyword>
<accession>A0A1H0LTB8</accession>
<feature type="binding site" evidence="6">
    <location>
        <position position="104"/>
    </location>
    <ligand>
        <name>substrate</name>
    </ligand>
</feature>
<evidence type="ECO:0000256" key="4">
    <source>
        <dbReference type="ARBA" id="ARBA00049445"/>
    </source>
</evidence>
<keyword evidence="3" id="KW-0560">Oxidoreductase</keyword>
<keyword evidence="2" id="KW-0521">NADP</keyword>
<dbReference type="GO" id="GO:0016616">
    <property type="term" value="F:oxidoreductase activity, acting on the CH-OH group of donors, NAD or NADP as acceptor"/>
    <property type="evidence" value="ECO:0007669"/>
    <property type="project" value="UniProtKB-ARBA"/>
</dbReference>
<sequence>MDPQSTIRLRTGHDMPRLGLGTWQLTDGTAGAIEEALRIGYRMFDTAVDYGSQAGLGMGLQRSGIERGDIYIVTKIEEDDTPLDAVRRDLDELGLDYANLTLIHRPPENGAGEALWEGLIRAREDGLVRDIGVSNYSSDMLDTLAAATGETPVVNQIEWSPFGHSDVLQDHHRARNIVLMGYSPLTRGERLDDPQLHDIAAQHQRTPAQIILRWNLQRGIVPLPKANQTSHIEENFALYDFSLSDDDMQRIDRMNEMWSALGSSVAYA</sequence>
<name>A0A1H0LTB8_9RHOB</name>
<dbReference type="Proteomes" id="UP000324252">
    <property type="component" value="Unassembled WGS sequence"/>
</dbReference>
<protein>
    <submittedName>
        <fullName evidence="9">2,5-diketo-D-gluconate reductase A</fullName>
    </submittedName>
</protein>
<evidence type="ECO:0000259" key="8">
    <source>
        <dbReference type="Pfam" id="PF00248"/>
    </source>
</evidence>
<dbReference type="SUPFAM" id="SSF51430">
    <property type="entry name" value="NAD(P)-linked oxidoreductase"/>
    <property type="match status" value="1"/>
</dbReference>
<dbReference type="FunFam" id="3.20.20.100:FF:000002">
    <property type="entry name" value="2,5-diketo-D-gluconic acid reductase A"/>
    <property type="match status" value="1"/>
</dbReference>
<evidence type="ECO:0000313" key="9">
    <source>
        <dbReference type="EMBL" id="SHK03566.1"/>
    </source>
</evidence>
<evidence type="ECO:0000256" key="1">
    <source>
        <dbReference type="ARBA" id="ARBA00007905"/>
    </source>
</evidence>
<dbReference type="Gene3D" id="3.20.20.100">
    <property type="entry name" value="NADP-dependent oxidoreductase domain"/>
    <property type="match status" value="1"/>
</dbReference>
<dbReference type="PIRSF" id="PIRSF000097">
    <property type="entry name" value="AKR"/>
    <property type="match status" value="1"/>
</dbReference>
<dbReference type="CDD" id="cd19071">
    <property type="entry name" value="AKR_AKR1-5-like"/>
    <property type="match status" value="1"/>
</dbReference>
<dbReference type="InterPro" id="IPR018170">
    <property type="entry name" value="Aldo/ket_reductase_CS"/>
</dbReference>
<dbReference type="PRINTS" id="PR00069">
    <property type="entry name" value="ALDKETRDTASE"/>
</dbReference>